<dbReference type="Gramene" id="rna27113">
    <property type="protein sequence ID" value="RHN64309.1"/>
    <property type="gene ID" value="gene27113"/>
</dbReference>
<keyword evidence="1" id="KW-0812">Transmembrane</keyword>
<accession>A0A396IFE8</accession>
<feature type="transmembrane region" description="Helical" evidence="1">
    <location>
        <begin position="26"/>
        <end position="48"/>
    </location>
</feature>
<reference evidence="3" key="1">
    <citation type="journal article" date="2018" name="Nat. Plants">
        <title>Whole-genome landscape of Medicago truncatula symbiotic genes.</title>
        <authorList>
            <person name="Pecrix Y."/>
            <person name="Staton S.E."/>
            <person name="Sallet E."/>
            <person name="Lelandais-Briere C."/>
            <person name="Moreau S."/>
            <person name="Carrere S."/>
            <person name="Blein T."/>
            <person name="Jardinaud M.F."/>
            <person name="Latrasse D."/>
            <person name="Zouine M."/>
            <person name="Zahm M."/>
            <person name="Kreplak J."/>
            <person name="Mayjonade B."/>
            <person name="Satge C."/>
            <person name="Perez M."/>
            <person name="Cauet S."/>
            <person name="Marande W."/>
            <person name="Chantry-Darmon C."/>
            <person name="Lopez-Roques C."/>
            <person name="Bouchez O."/>
            <person name="Berard A."/>
            <person name="Debelle F."/>
            <person name="Munos S."/>
            <person name="Bendahmane A."/>
            <person name="Berges H."/>
            <person name="Niebel A."/>
            <person name="Buitink J."/>
            <person name="Frugier F."/>
            <person name="Benhamed M."/>
            <person name="Crespi M."/>
            <person name="Gouzy J."/>
            <person name="Gamas P."/>
        </authorList>
    </citation>
    <scope>NUCLEOTIDE SEQUENCE [LARGE SCALE GENOMIC DNA]</scope>
    <source>
        <strain evidence="3">cv. Jemalong A17</strain>
    </source>
</reference>
<dbReference type="AlphaFoldDB" id="A0A396IFE8"/>
<proteinExistence type="predicted"/>
<protein>
    <recommendedName>
        <fullName evidence="4">Transmembrane protein</fullName>
    </recommendedName>
</protein>
<evidence type="ECO:0000313" key="3">
    <source>
        <dbReference type="Proteomes" id="UP000265566"/>
    </source>
</evidence>
<dbReference type="Proteomes" id="UP000265566">
    <property type="component" value="Chromosome 4"/>
</dbReference>
<keyword evidence="1" id="KW-1133">Transmembrane helix</keyword>
<gene>
    <name evidence="2" type="ORF">MtrunA17_Chr4g0067731</name>
</gene>
<evidence type="ECO:0008006" key="4">
    <source>
        <dbReference type="Google" id="ProtNLM"/>
    </source>
</evidence>
<evidence type="ECO:0000256" key="1">
    <source>
        <dbReference type="SAM" id="Phobius"/>
    </source>
</evidence>
<keyword evidence="1" id="KW-0472">Membrane</keyword>
<sequence length="49" mass="5661">MELCCFTRGIFLLTWPLLDPFSLENLFLVLFSLILLVFIIDAMVGYCLC</sequence>
<organism evidence="2 3">
    <name type="scientific">Medicago truncatula</name>
    <name type="common">Barrel medic</name>
    <name type="synonym">Medicago tribuloides</name>
    <dbReference type="NCBI Taxonomy" id="3880"/>
    <lineage>
        <taxon>Eukaryota</taxon>
        <taxon>Viridiplantae</taxon>
        <taxon>Streptophyta</taxon>
        <taxon>Embryophyta</taxon>
        <taxon>Tracheophyta</taxon>
        <taxon>Spermatophyta</taxon>
        <taxon>Magnoliopsida</taxon>
        <taxon>eudicotyledons</taxon>
        <taxon>Gunneridae</taxon>
        <taxon>Pentapetalae</taxon>
        <taxon>rosids</taxon>
        <taxon>fabids</taxon>
        <taxon>Fabales</taxon>
        <taxon>Fabaceae</taxon>
        <taxon>Papilionoideae</taxon>
        <taxon>50 kb inversion clade</taxon>
        <taxon>NPAAA clade</taxon>
        <taxon>Hologalegina</taxon>
        <taxon>IRL clade</taxon>
        <taxon>Trifolieae</taxon>
        <taxon>Medicago</taxon>
    </lineage>
</organism>
<comment type="caution">
    <text evidence="2">The sequence shown here is derived from an EMBL/GenBank/DDBJ whole genome shotgun (WGS) entry which is preliminary data.</text>
</comment>
<dbReference type="EMBL" id="PSQE01000004">
    <property type="protein sequence ID" value="RHN64309.1"/>
    <property type="molecule type" value="Genomic_DNA"/>
</dbReference>
<name>A0A396IFE8_MEDTR</name>
<evidence type="ECO:0000313" key="2">
    <source>
        <dbReference type="EMBL" id="RHN64309.1"/>
    </source>
</evidence>